<keyword evidence="2" id="KW-1185">Reference proteome</keyword>
<gene>
    <name evidence="1" type="ORF">KSP40_PGU019281</name>
</gene>
<accession>A0ABR2MC86</accession>
<comment type="caution">
    <text evidence="1">The sequence shown here is derived from an EMBL/GenBank/DDBJ whole genome shotgun (WGS) entry which is preliminary data.</text>
</comment>
<reference evidence="1 2" key="1">
    <citation type="journal article" date="2022" name="Nat. Plants">
        <title>Genomes of leafy and leafless Platanthera orchids illuminate the evolution of mycoheterotrophy.</title>
        <authorList>
            <person name="Li M.H."/>
            <person name="Liu K.W."/>
            <person name="Li Z."/>
            <person name="Lu H.C."/>
            <person name="Ye Q.L."/>
            <person name="Zhang D."/>
            <person name="Wang J.Y."/>
            <person name="Li Y.F."/>
            <person name="Zhong Z.M."/>
            <person name="Liu X."/>
            <person name="Yu X."/>
            <person name="Liu D.K."/>
            <person name="Tu X.D."/>
            <person name="Liu B."/>
            <person name="Hao Y."/>
            <person name="Liao X.Y."/>
            <person name="Jiang Y.T."/>
            <person name="Sun W.H."/>
            <person name="Chen J."/>
            <person name="Chen Y.Q."/>
            <person name="Ai Y."/>
            <person name="Zhai J.W."/>
            <person name="Wu S.S."/>
            <person name="Zhou Z."/>
            <person name="Hsiao Y.Y."/>
            <person name="Wu W.L."/>
            <person name="Chen Y.Y."/>
            <person name="Lin Y.F."/>
            <person name="Hsu J.L."/>
            <person name="Li C.Y."/>
            <person name="Wang Z.W."/>
            <person name="Zhao X."/>
            <person name="Zhong W.Y."/>
            <person name="Ma X.K."/>
            <person name="Ma L."/>
            <person name="Huang J."/>
            <person name="Chen G.Z."/>
            <person name="Huang M.Z."/>
            <person name="Huang L."/>
            <person name="Peng D.H."/>
            <person name="Luo Y.B."/>
            <person name="Zou S.Q."/>
            <person name="Chen S.P."/>
            <person name="Lan S."/>
            <person name="Tsai W.C."/>
            <person name="Van de Peer Y."/>
            <person name="Liu Z.J."/>
        </authorList>
    </citation>
    <scope>NUCLEOTIDE SEQUENCE [LARGE SCALE GENOMIC DNA]</scope>
    <source>
        <strain evidence="1">Lor288</strain>
    </source>
</reference>
<name>A0ABR2MC86_9ASPA</name>
<sequence length="103" mass="11702">MSNQMPSGIIKVDDRHLSITSSNETIHGIVRHVKRRSSLFLTETQVKLHLGTVVGLGVRPNWSCWSLKRCYVAPLSKTLLQVTVQIHSMLLTQLKLKRINGHY</sequence>
<evidence type="ECO:0000313" key="2">
    <source>
        <dbReference type="Proteomes" id="UP001412067"/>
    </source>
</evidence>
<proteinExistence type="predicted"/>
<protein>
    <submittedName>
        <fullName evidence="1">Uncharacterized protein</fullName>
    </submittedName>
</protein>
<dbReference type="EMBL" id="JBBWWR010000009">
    <property type="protein sequence ID" value="KAK8961802.1"/>
    <property type="molecule type" value="Genomic_DNA"/>
</dbReference>
<dbReference type="Proteomes" id="UP001412067">
    <property type="component" value="Unassembled WGS sequence"/>
</dbReference>
<evidence type="ECO:0000313" key="1">
    <source>
        <dbReference type="EMBL" id="KAK8961802.1"/>
    </source>
</evidence>
<organism evidence="1 2">
    <name type="scientific">Platanthera guangdongensis</name>
    <dbReference type="NCBI Taxonomy" id="2320717"/>
    <lineage>
        <taxon>Eukaryota</taxon>
        <taxon>Viridiplantae</taxon>
        <taxon>Streptophyta</taxon>
        <taxon>Embryophyta</taxon>
        <taxon>Tracheophyta</taxon>
        <taxon>Spermatophyta</taxon>
        <taxon>Magnoliopsida</taxon>
        <taxon>Liliopsida</taxon>
        <taxon>Asparagales</taxon>
        <taxon>Orchidaceae</taxon>
        <taxon>Orchidoideae</taxon>
        <taxon>Orchideae</taxon>
        <taxon>Orchidinae</taxon>
        <taxon>Platanthera</taxon>
    </lineage>
</organism>